<feature type="compositionally biased region" description="Gly residues" evidence="1">
    <location>
        <begin position="107"/>
        <end position="120"/>
    </location>
</feature>
<feature type="compositionally biased region" description="Basic and acidic residues" evidence="1">
    <location>
        <begin position="143"/>
        <end position="156"/>
    </location>
</feature>
<protein>
    <submittedName>
        <fullName evidence="2">Uncharacterized protein</fullName>
    </submittedName>
</protein>
<sequence>MNNYTKIYNIIMHSSNKQQQRCKEQDVHQLQSGRASRAVQGTRKMENKGSESWFIVDCTVERDWKRDAGGKRGRRTRRPPREGDGKKGNERASKGGGREGGEWEGLQGRGTGRRGMGGPPREGKGKASNGVGVAKRRRVPTAKRGDEAGELRKEGEEERWEEEEGAERLSGASGFRESPTRGLKSNRSSPTGF</sequence>
<gene>
    <name evidence="2" type="ORF">H6P81_016839</name>
</gene>
<organism evidence="2 3">
    <name type="scientific">Aristolochia fimbriata</name>
    <name type="common">White veined hardy Dutchman's pipe vine</name>
    <dbReference type="NCBI Taxonomy" id="158543"/>
    <lineage>
        <taxon>Eukaryota</taxon>
        <taxon>Viridiplantae</taxon>
        <taxon>Streptophyta</taxon>
        <taxon>Embryophyta</taxon>
        <taxon>Tracheophyta</taxon>
        <taxon>Spermatophyta</taxon>
        <taxon>Magnoliopsida</taxon>
        <taxon>Magnoliidae</taxon>
        <taxon>Piperales</taxon>
        <taxon>Aristolochiaceae</taxon>
        <taxon>Aristolochia</taxon>
    </lineage>
</organism>
<reference evidence="2 3" key="1">
    <citation type="submission" date="2021-07" db="EMBL/GenBank/DDBJ databases">
        <title>The Aristolochia fimbriata genome: insights into angiosperm evolution, floral development and chemical biosynthesis.</title>
        <authorList>
            <person name="Jiao Y."/>
        </authorList>
    </citation>
    <scope>NUCLEOTIDE SEQUENCE [LARGE SCALE GENOMIC DNA]</scope>
    <source>
        <strain evidence="2">IBCAS-2021</strain>
        <tissue evidence="2">Leaf</tissue>
    </source>
</reference>
<proteinExistence type="predicted"/>
<feature type="compositionally biased region" description="Polar residues" evidence="1">
    <location>
        <begin position="183"/>
        <end position="193"/>
    </location>
</feature>
<feature type="region of interest" description="Disordered" evidence="1">
    <location>
        <begin position="64"/>
        <end position="193"/>
    </location>
</feature>
<accession>A0AAV7DWH1</accession>
<dbReference type="Proteomes" id="UP000825729">
    <property type="component" value="Unassembled WGS sequence"/>
</dbReference>
<comment type="caution">
    <text evidence="2">The sequence shown here is derived from an EMBL/GenBank/DDBJ whole genome shotgun (WGS) entry which is preliminary data.</text>
</comment>
<keyword evidence="3" id="KW-1185">Reference proteome</keyword>
<feature type="compositionally biased region" description="Basic and acidic residues" evidence="1">
    <location>
        <begin position="79"/>
        <end position="101"/>
    </location>
</feature>
<name>A0AAV7DWH1_ARIFI</name>
<dbReference type="EMBL" id="JAINDJ010000007">
    <property type="protein sequence ID" value="KAG9440985.1"/>
    <property type="molecule type" value="Genomic_DNA"/>
</dbReference>
<dbReference type="AlphaFoldDB" id="A0AAV7DWH1"/>
<evidence type="ECO:0000313" key="2">
    <source>
        <dbReference type="EMBL" id="KAG9440985.1"/>
    </source>
</evidence>
<feature type="region of interest" description="Disordered" evidence="1">
    <location>
        <begin position="26"/>
        <end position="52"/>
    </location>
</feature>
<evidence type="ECO:0000313" key="3">
    <source>
        <dbReference type="Proteomes" id="UP000825729"/>
    </source>
</evidence>
<evidence type="ECO:0000256" key="1">
    <source>
        <dbReference type="SAM" id="MobiDB-lite"/>
    </source>
</evidence>